<keyword evidence="2" id="KW-1185">Reference proteome</keyword>
<reference evidence="1" key="1">
    <citation type="journal article" date="2018" name="Curr. Microbiol.">
        <title>Cellulosimicrobium arenosum sp. nov., Isolated from Marine Sediment Sand.</title>
        <authorList>
            <person name="Oh M."/>
            <person name="Kim J.H."/>
            <person name="Yoon J.H."/>
            <person name="Schumann P."/>
            <person name="Kim W."/>
        </authorList>
    </citation>
    <scope>NUCLEOTIDE SEQUENCE</scope>
    <source>
        <strain evidence="1">KCTC 49039</strain>
    </source>
</reference>
<gene>
    <name evidence="1" type="ORF">IF651_03765</name>
</gene>
<accession>A0A927G770</accession>
<dbReference type="RefSeq" id="WP_191827743.1">
    <property type="nucleotide sequence ID" value="NZ_JACYHB010000002.1"/>
</dbReference>
<name>A0A927G770_9MICO</name>
<comment type="caution">
    <text evidence="1">The sequence shown here is derived from an EMBL/GenBank/DDBJ whole genome shotgun (WGS) entry which is preliminary data.</text>
</comment>
<dbReference type="AlphaFoldDB" id="A0A927G770"/>
<sequence length="197" mass="20121">MGAVVGAVVVGLGLGLKYAVDNADTLLASPDDLPDDGSYDDGWADEVWSDALGSGTRDDPWPVGATVYGVEWDVVLGAPRDATAEILAADPAAGAPVAGTEYWVVPASAYYWGPGNSVSERESVRLGFVAADGTTYTQPCGAVPGELVTEGRVPVDSTRVGSSCVAVPAGADGVWRLTIGTSDPVYLADRSDASARS</sequence>
<protein>
    <submittedName>
        <fullName evidence="1">Uncharacterized protein</fullName>
    </submittedName>
</protein>
<evidence type="ECO:0000313" key="2">
    <source>
        <dbReference type="Proteomes" id="UP000610846"/>
    </source>
</evidence>
<proteinExistence type="predicted"/>
<dbReference type="Proteomes" id="UP000610846">
    <property type="component" value="Unassembled WGS sequence"/>
</dbReference>
<reference evidence="1" key="2">
    <citation type="submission" date="2020-09" db="EMBL/GenBank/DDBJ databases">
        <authorList>
            <person name="Yu Y."/>
        </authorList>
    </citation>
    <scope>NUCLEOTIDE SEQUENCE</scope>
    <source>
        <strain evidence="1">KCTC 49039</strain>
    </source>
</reference>
<organism evidence="1 2">
    <name type="scientific">Cellulosimicrobium arenosum</name>
    <dbReference type="NCBI Taxonomy" id="2708133"/>
    <lineage>
        <taxon>Bacteria</taxon>
        <taxon>Bacillati</taxon>
        <taxon>Actinomycetota</taxon>
        <taxon>Actinomycetes</taxon>
        <taxon>Micrococcales</taxon>
        <taxon>Promicromonosporaceae</taxon>
        <taxon>Cellulosimicrobium</taxon>
    </lineage>
</organism>
<dbReference type="EMBL" id="JACYHB010000002">
    <property type="protein sequence ID" value="MBD8078176.1"/>
    <property type="molecule type" value="Genomic_DNA"/>
</dbReference>
<evidence type="ECO:0000313" key="1">
    <source>
        <dbReference type="EMBL" id="MBD8078176.1"/>
    </source>
</evidence>